<evidence type="ECO:0008006" key="4">
    <source>
        <dbReference type="Google" id="ProtNLM"/>
    </source>
</evidence>
<dbReference type="AlphaFoldDB" id="A0A4R6TFL0"/>
<keyword evidence="3" id="KW-1185">Reference proteome</keyword>
<comment type="caution">
    <text evidence="2">The sequence shown here is derived from an EMBL/GenBank/DDBJ whole genome shotgun (WGS) entry which is preliminary data.</text>
</comment>
<protein>
    <recommendedName>
        <fullName evidence="4">LTXXQ motif family protein</fullName>
    </recommendedName>
</protein>
<dbReference type="Proteomes" id="UP000295390">
    <property type="component" value="Unassembled WGS sequence"/>
</dbReference>
<gene>
    <name evidence="2" type="ORF">DFQ07_1411</name>
</gene>
<dbReference type="EMBL" id="SNYH01000003">
    <property type="protein sequence ID" value="TDQ27560.1"/>
    <property type="molecule type" value="Genomic_DNA"/>
</dbReference>
<proteinExistence type="predicted"/>
<name>A0A4R6TFL0_9FLAO</name>
<evidence type="ECO:0000313" key="3">
    <source>
        <dbReference type="Proteomes" id="UP000295390"/>
    </source>
</evidence>
<feature type="region of interest" description="Disordered" evidence="1">
    <location>
        <begin position="109"/>
        <end position="131"/>
    </location>
</feature>
<dbReference type="OrthoDB" id="1522765at2"/>
<accession>A0A4R6TFL0</accession>
<evidence type="ECO:0000256" key="1">
    <source>
        <dbReference type="SAM" id="MobiDB-lite"/>
    </source>
</evidence>
<sequence>MKNFILTSLLFLLLTGKSFTQQQNTDKIIDQLLEKVQEKLKLDNLQIAIIKEIILKFNQEKNNLRNKDIPIDEKRIQFQEINIRQEKELSKFLTEEQVTAFKQIMKEHKSGFRKNASSSKNRNGLRKGRRR</sequence>
<reference evidence="2 3" key="1">
    <citation type="submission" date="2019-03" db="EMBL/GenBank/DDBJ databases">
        <title>Genomic Encyclopedia of Type Strains, Phase III (KMG-III): the genomes of soil and plant-associated and newly described type strains.</title>
        <authorList>
            <person name="Whitman W."/>
        </authorList>
    </citation>
    <scope>NUCLEOTIDE SEQUENCE [LARGE SCALE GENOMIC DNA]</scope>
    <source>
        <strain evidence="2 3">CECT 8283</strain>
    </source>
</reference>
<organism evidence="2 3">
    <name type="scientific">Tenacibaculum caenipelagi</name>
    <dbReference type="NCBI Taxonomy" id="1325435"/>
    <lineage>
        <taxon>Bacteria</taxon>
        <taxon>Pseudomonadati</taxon>
        <taxon>Bacteroidota</taxon>
        <taxon>Flavobacteriia</taxon>
        <taxon>Flavobacteriales</taxon>
        <taxon>Flavobacteriaceae</taxon>
        <taxon>Tenacibaculum</taxon>
    </lineage>
</organism>
<evidence type="ECO:0000313" key="2">
    <source>
        <dbReference type="EMBL" id="TDQ27560.1"/>
    </source>
</evidence>
<dbReference type="RefSeq" id="WP_133535554.1">
    <property type="nucleotide sequence ID" value="NZ_SNYH01000003.1"/>
</dbReference>